<keyword evidence="9" id="KW-0010">Activator</keyword>
<evidence type="ECO:0000313" key="15">
    <source>
        <dbReference type="Proteomes" id="UP000188318"/>
    </source>
</evidence>
<protein>
    <recommendedName>
        <fullName evidence="13">HTH araC/xylS-type domain-containing protein</fullName>
    </recommendedName>
</protein>
<keyword evidence="5" id="KW-0227">DNA damage</keyword>
<dbReference type="InterPro" id="IPR035451">
    <property type="entry name" value="Ada-like_dom_sf"/>
</dbReference>
<evidence type="ECO:0000259" key="13">
    <source>
        <dbReference type="PROSITE" id="PS01124"/>
    </source>
</evidence>
<dbReference type="InterPro" id="IPR004026">
    <property type="entry name" value="Ada_DNA_repair_Zn-bd"/>
</dbReference>
<dbReference type="Proteomes" id="UP000188318">
    <property type="component" value="Unassembled WGS sequence"/>
</dbReference>
<feature type="region of interest" description="Disordered" evidence="12">
    <location>
        <begin position="75"/>
        <end position="96"/>
    </location>
</feature>
<evidence type="ECO:0000256" key="12">
    <source>
        <dbReference type="SAM" id="MobiDB-lite"/>
    </source>
</evidence>
<keyword evidence="10" id="KW-0804">Transcription</keyword>
<dbReference type="GO" id="GO:0003700">
    <property type="term" value="F:DNA-binding transcription factor activity"/>
    <property type="evidence" value="ECO:0007669"/>
    <property type="project" value="InterPro"/>
</dbReference>
<dbReference type="STRING" id="602072.A0A1R3RCK1"/>
<dbReference type="SUPFAM" id="SSF57884">
    <property type="entry name" value="Ada DNA repair protein, N-terminal domain (N-Ada 10)"/>
    <property type="match status" value="1"/>
</dbReference>
<dbReference type="Gene3D" id="1.10.10.60">
    <property type="entry name" value="Homeodomain-like"/>
    <property type="match status" value="1"/>
</dbReference>
<keyword evidence="3" id="KW-0808">Transferase</keyword>
<evidence type="ECO:0000256" key="4">
    <source>
        <dbReference type="ARBA" id="ARBA00022723"/>
    </source>
</evidence>
<dbReference type="PROSITE" id="PS00041">
    <property type="entry name" value="HTH_ARAC_FAMILY_1"/>
    <property type="match status" value="1"/>
</dbReference>
<evidence type="ECO:0000256" key="8">
    <source>
        <dbReference type="ARBA" id="ARBA00023125"/>
    </source>
</evidence>
<dbReference type="AlphaFoldDB" id="A0A1R3RCK1"/>
<proteinExistence type="predicted"/>
<dbReference type="PROSITE" id="PS01124">
    <property type="entry name" value="HTH_ARAC_FAMILY_2"/>
    <property type="match status" value="1"/>
</dbReference>
<accession>A0A1R3RCK1</accession>
<evidence type="ECO:0000256" key="3">
    <source>
        <dbReference type="ARBA" id="ARBA00022679"/>
    </source>
</evidence>
<evidence type="ECO:0000256" key="6">
    <source>
        <dbReference type="ARBA" id="ARBA00022833"/>
    </source>
</evidence>
<dbReference type="InterPro" id="IPR018060">
    <property type="entry name" value="HTH_AraC"/>
</dbReference>
<dbReference type="OMA" id="WLAIQTR"/>
<sequence>MSPKVLAQELPRLPKSSTCASVRWQAVVTRDATVNSFVYAVLTTRIYCRPACPARLARRASVRFYDNPSQAEQAGFRPCKRCKPDSSEADNNSQGQSVHRACHTIAAIIQSGSKPTLKRLAAEANLTPSHFLRVFKKVMGVTPGKYVAEMLRNDAVVGKSLEGSWMIQPETTSSSGCSPSDGYGSGLVGLDDGKIHNKEKKNGDGDGAVLWNEFDVLIAAEAGFVAMQDIQPVDELHAWRGVLGSYDGGLDATALSDGKSP</sequence>
<evidence type="ECO:0000313" key="14">
    <source>
        <dbReference type="EMBL" id="OOF92204.1"/>
    </source>
</evidence>
<dbReference type="InterPro" id="IPR009057">
    <property type="entry name" value="Homeodomain-like_sf"/>
</dbReference>
<reference evidence="15" key="1">
    <citation type="journal article" date="2017" name="Genome Biol.">
        <title>Comparative genomics reveals high biological diversity and specific adaptations in the industrially and medically important fungal genus Aspergillus.</title>
        <authorList>
            <person name="de Vries R.P."/>
            <person name="Riley R."/>
            <person name="Wiebenga A."/>
            <person name="Aguilar-Osorio G."/>
            <person name="Amillis S."/>
            <person name="Uchima C.A."/>
            <person name="Anderluh G."/>
            <person name="Asadollahi M."/>
            <person name="Askin M."/>
            <person name="Barry K."/>
            <person name="Battaglia E."/>
            <person name="Bayram O."/>
            <person name="Benocci T."/>
            <person name="Braus-Stromeyer S.A."/>
            <person name="Caldana C."/>
            <person name="Canovas D."/>
            <person name="Cerqueira G.C."/>
            <person name="Chen F."/>
            <person name="Chen W."/>
            <person name="Choi C."/>
            <person name="Clum A."/>
            <person name="Dos Santos R.A."/>
            <person name="Damasio A.R."/>
            <person name="Diallinas G."/>
            <person name="Emri T."/>
            <person name="Fekete E."/>
            <person name="Flipphi M."/>
            <person name="Freyberg S."/>
            <person name="Gallo A."/>
            <person name="Gournas C."/>
            <person name="Habgood R."/>
            <person name="Hainaut M."/>
            <person name="Harispe M.L."/>
            <person name="Henrissat B."/>
            <person name="Hilden K.S."/>
            <person name="Hope R."/>
            <person name="Hossain A."/>
            <person name="Karabika E."/>
            <person name="Karaffa L."/>
            <person name="Karanyi Z."/>
            <person name="Krasevec N."/>
            <person name="Kuo A."/>
            <person name="Kusch H."/>
            <person name="LaButti K."/>
            <person name="Lagendijk E.L."/>
            <person name="Lapidus A."/>
            <person name="Levasseur A."/>
            <person name="Lindquist E."/>
            <person name="Lipzen A."/>
            <person name="Logrieco A.F."/>
            <person name="MacCabe A."/>
            <person name="Maekelae M.R."/>
            <person name="Malavazi I."/>
            <person name="Melin P."/>
            <person name="Meyer V."/>
            <person name="Mielnichuk N."/>
            <person name="Miskei M."/>
            <person name="Molnar A.P."/>
            <person name="Mule G."/>
            <person name="Ngan C.Y."/>
            <person name="Orejas M."/>
            <person name="Orosz E."/>
            <person name="Ouedraogo J.P."/>
            <person name="Overkamp K.M."/>
            <person name="Park H.-S."/>
            <person name="Perrone G."/>
            <person name="Piumi F."/>
            <person name="Punt P.J."/>
            <person name="Ram A.F."/>
            <person name="Ramon A."/>
            <person name="Rauscher S."/>
            <person name="Record E."/>
            <person name="Riano-Pachon D.M."/>
            <person name="Robert V."/>
            <person name="Roehrig J."/>
            <person name="Ruller R."/>
            <person name="Salamov A."/>
            <person name="Salih N.S."/>
            <person name="Samson R.A."/>
            <person name="Sandor E."/>
            <person name="Sanguinetti M."/>
            <person name="Schuetze T."/>
            <person name="Sepcic K."/>
            <person name="Shelest E."/>
            <person name="Sherlock G."/>
            <person name="Sophianopoulou V."/>
            <person name="Squina F.M."/>
            <person name="Sun H."/>
            <person name="Susca A."/>
            <person name="Todd R.B."/>
            <person name="Tsang A."/>
            <person name="Unkles S.E."/>
            <person name="van de Wiele N."/>
            <person name="van Rossen-Uffink D."/>
            <person name="Oliveira J.V."/>
            <person name="Vesth T.C."/>
            <person name="Visser J."/>
            <person name="Yu J.-H."/>
            <person name="Zhou M."/>
            <person name="Andersen M.R."/>
            <person name="Archer D.B."/>
            <person name="Baker S.E."/>
            <person name="Benoit I."/>
            <person name="Brakhage A.A."/>
            <person name="Braus G.H."/>
            <person name="Fischer R."/>
            <person name="Frisvad J.C."/>
            <person name="Goldman G.H."/>
            <person name="Houbraken J."/>
            <person name="Oakley B."/>
            <person name="Pocsi I."/>
            <person name="Scazzocchio C."/>
            <person name="Seiboth B."/>
            <person name="vanKuyk P.A."/>
            <person name="Wortman J."/>
            <person name="Dyer P.S."/>
            <person name="Grigoriev I.V."/>
        </authorList>
    </citation>
    <scope>NUCLEOTIDE SEQUENCE [LARGE SCALE GENOMIC DNA]</scope>
    <source>
        <strain evidence="15">ITEM 5010</strain>
    </source>
</reference>
<dbReference type="GO" id="GO:0008168">
    <property type="term" value="F:methyltransferase activity"/>
    <property type="evidence" value="ECO:0007669"/>
    <property type="project" value="UniProtKB-KW"/>
</dbReference>
<evidence type="ECO:0000256" key="7">
    <source>
        <dbReference type="ARBA" id="ARBA00023015"/>
    </source>
</evidence>
<keyword evidence="6" id="KW-0862">Zinc</keyword>
<dbReference type="InterPro" id="IPR018062">
    <property type="entry name" value="HTH_AraC-typ_CS"/>
</dbReference>
<organism evidence="14 15">
    <name type="scientific">Aspergillus carbonarius (strain ITEM 5010)</name>
    <dbReference type="NCBI Taxonomy" id="602072"/>
    <lineage>
        <taxon>Eukaryota</taxon>
        <taxon>Fungi</taxon>
        <taxon>Dikarya</taxon>
        <taxon>Ascomycota</taxon>
        <taxon>Pezizomycotina</taxon>
        <taxon>Eurotiomycetes</taxon>
        <taxon>Eurotiomycetidae</taxon>
        <taxon>Eurotiales</taxon>
        <taxon>Aspergillaceae</taxon>
        <taxon>Aspergillus</taxon>
        <taxon>Aspergillus subgen. Circumdati</taxon>
    </lineage>
</organism>
<dbReference type="Gene3D" id="3.40.10.10">
    <property type="entry name" value="DNA Methylphosphotriester Repair Domain"/>
    <property type="match status" value="1"/>
</dbReference>
<evidence type="ECO:0000256" key="2">
    <source>
        <dbReference type="ARBA" id="ARBA00022603"/>
    </source>
</evidence>
<dbReference type="SUPFAM" id="SSF46689">
    <property type="entry name" value="Homeodomain-like"/>
    <property type="match status" value="1"/>
</dbReference>
<gene>
    <name evidence="14" type="ORF">ASPCADRAFT_509659</name>
</gene>
<keyword evidence="2" id="KW-0489">Methyltransferase</keyword>
<dbReference type="GO" id="GO:0006281">
    <property type="term" value="P:DNA repair"/>
    <property type="evidence" value="ECO:0007669"/>
    <property type="project" value="UniProtKB-KW"/>
</dbReference>
<keyword evidence="8" id="KW-0238">DNA-binding</keyword>
<evidence type="ECO:0000256" key="1">
    <source>
        <dbReference type="ARBA" id="ARBA00001947"/>
    </source>
</evidence>
<dbReference type="EMBL" id="KV907508">
    <property type="protein sequence ID" value="OOF92204.1"/>
    <property type="molecule type" value="Genomic_DNA"/>
</dbReference>
<dbReference type="GO" id="GO:0008270">
    <property type="term" value="F:zinc ion binding"/>
    <property type="evidence" value="ECO:0007669"/>
    <property type="project" value="InterPro"/>
</dbReference>
<evidence type="ECO:0000256" key="9">
    <source>
        <dbReference type="ARBA" id="ARBA00023159"/>
    </source>
</evidence>
<comment type="cofactor">
    <cofactor evidence="1">
        <name>Zn(2+)</name>
        <dbReference type="ChEBI" id="CHEBI:29105"/>
    </cofactor>
</comment>
<name>A0A1R3RCK1_ASPC5</name>
<keyword evidence="7" id="KW-0805">Transcription regulation</keyword>
<dbReference type="GO" id="GO:0032259">
    <property type="term" value="P:methylation"/>
    <property type="evidence" value="ECO:0007669"/>
    <property type="project" value="UniProtKB-KW"/>
</dbReference>
<dbReference type="GO" id="GO:0043565">
    <property type="term" value="F:sequence-specific DNA binding"/>
    <property type="evidence" value="ECO:0007669"/>
    <property type="project" value="InterPro"/>
</dbReference>
<dbReference type="VEuPathDB" id="FungiDB:ASPCADRAFT_509659"/>
<evidence type="ECO:0000256" key="10">
    <source>
        <dbReference type="ARBA" id="ARBA00023163"/>
    </source>
</evidence>
<keyword evidence="4" id="KW-0479">Metal-binding</keyword>
<dbReference type="Pfam" id="PF02805">
    <property type="entry name" value="Ada_Zn_binding"/>
    <property type="match status" value="1"/>
</dbReference>
<keyword evidence="11" id="KW-0234">DNA repair</keyword>
<keyword evidence="15" id="KW-1185">Reference proteome</keyword>
<dbReference type="OrthoDB" id="2447880at2759"/>
<evidence type="ECO:0000256" key="5">
    <source>
        <dbReference type="ARBA" id="ARBA00022763"/>
    </source>
</evidence>
<evidence type="ECO:0000256" key="11">
    <source>
        <dbReference type="ARBA" id="ARBA00023204"/>
    </source>
</evidence>
<feature type="domain" description="HTH araC/xylS-type" evidence="13">
    <location>
        <begin position="100"/>
        <end position="149"/>
    </location>
</feature>